<accession>A0ABP3NWJ7</accession>
<evidence type="ECO:0000259" key="7">
    <source>
        <dbReference type="Pfam" id="PF02771"/>
    </source>
</evidence>
<dbReference type="InterPro" id="IPR037069">
    <property type="entry name" value="AcylCoA_DH/ox_N_sf"/>
</dbReference>
<reference evidence="9" key="1">
    <citation type="journal article" date="2019" name="Int. J. Syst. Evol. Microbiol.">
        <title>The Global Catalogue of Microorganisms (GCM) 10K type strain sequencing project: providing services to taxonomists for standard genome sequencing and annotation.</title>
        <authorList>
            <consortium name="The Broad Institute Genomics Platform"/>
            <consortium name="The Broad Institute Genome Sequencing Center for Infectious Disease"/>
            <person name="Wu L."/>
            <person name="Ma J."/>
        </authorList>
    </citation>
    <scope>NUCLEOTIDE SEQUENCE [LARGE SCALE GENOMIC DNA]</scope>
    <source>
        <strain evidence="9">JCM 10303</strain>
    </source>
</reference>
<keyword evidence="9" id="KW-1185">Reference proteome</keyword>
<feature type="domain" description="Acyl-CoA dehydrogenase/oxidase C-terminal" evidence="6">
    <location>
        <begin position="220"/>
        <end position="363"/>
    </location>
</feature>
<evidence type="ECO:0000313" key="8">
    <source>
        <dbReference type="EMBL" id="GAA0552245.1"/>
    </source>
</evidence>
<comment type="cofactor">
    <cofactor evidence="1">
        <name>FAD</name>
        <dbReference type="ChEBI" id="CHEBI:57692"/>
    </cofactor>
</comment>
<dbReference type="InterPro" id="IPR036250">
    <property type="entry name" value="AcylCo_DH-like_C"/>
</dbReference>
<dbReference type="InterPro" id="IPR009100">
    <property type="entry name" value="AcylCoA_DH/oxidase_NM_dom_sf"/>
</dbReference>
<feature type="domain" description="Acyl-CoA dehydrogenase/oxidase N-terminal" evidence="7">
    <location>
        <begin position="10"/>
        <end position="120"/>
    </location>
</feature>
<name>A0ABP3NWJ7_SACER</name>
<evidence type="ECO:0000256" key="5">
    <source>
        <dbReference type="ARBA" id="ARBA00023002"/>
    </source>
</evidence>
<comment type="similarity">
    <text evidence="2">Belongs to the acyl-CoA dehydrogenase family.</text>
</comment>
<evidence type="ECO:0000256" key="4">
    <source>
        <dbReference type="ARBA" id="ARBA00022827"/>
    </source>
</evidence>
<dbReference type="Gene3D" id="1.20.140.10">
    <property type="entry name" value="Butyryl-CoA Dehydrogenase, subunit A, domain 3"/>
    <property type="match status" value="1"/>
</dbReference>
<dbReference type="PANTHER" id="PTHR43884">
    <property type="entry name" value="ACYL-COA DEHYDROGENASE"/>
    <property type="match status" value="1"/>
</dbReference>
<dbReference type="InterPro" id="IPR009075">
    <property type="entry name" value="AcylCo_DH/oxidase_C"/>
</dbReference>
<dbReference type="SUPFAM" id="SSF56645">
    <property type="entry name" value="Acyl-CoA dehydrogenase NM domain-like"/>
    <property type="match status" value="1"/>
</dbReference>
<keyword evidence="3" id="KW-0285">Flavoprotein</keyword>
<evidence type="ECO:0000256" key="2">
    <source>
        <dbReference type="ARBA" id="ARBA00009347"/>
    </source>
</evidence>
<dbReference type="Proteomes" id="UP001500729">
    <property type="component" value="Unassembled WGS sequence"/>
</dbReference>
<evidence type="ECO:0000256" key="3">
    <source>
        <dbReference type="ARBA" id="ARBA00022630"/>
    </source>
</evidence>
<dbReference type="SUPFAM" id="SSF47203">
    <property type="entry name" value="Acyl-CoA dehydrogenase C-terminal domain-like"/>
    <property type="match status" value="1"/>
</dbReference>
<dbReference type="Pfam" id="PF02771">
    <property type="entry name" value="Acyl-CoA_dh_N"/>
    <property type="match status" value="1"/>
</dbReference>
<dbReference type="EMBL" id="BAAAGS010000056">
    <property type="protein sequence ID" value="GAA0552245.1"/>
    <property type="molecule type" value="Genomic_DNA"/>
</dbReference>
<dbReference type="Pfam" id="PF00441">
    <property type="entry name" value="Acyl-CoA_dh_1"/>
    <property type="match status" value="1"/>
</dbReference>
<dbReference type="Gene3D" id="1.10.540.10">
    <property type="entry name" value="Acyl-CoA dehydrogenase/oxidase, N-terminal domain"/>
    <property type="match status" value="1"/>
</dbReference>
<dbReference type="CDD" id="cd00567">
    <property type="entry name" value="ACAD"/>
    <property type="match status" value="1"/>
</dbReference>
<sequence length="369" mass="38410">MSAPDLLYSEVEDDLRAGVRRLLRDRCDWTSVLARCESDQPYDLELWRTLAGGLGLAALLVPEELGGAGASARELGVVAEELGRAVAPVPFLGNLLATTALTGCADAEGVRELLPRLSDGSLVGTVAVPLTTAPHAPFPSAVKAEGATLTGTVTSVVDLEVADRVLVPATDEDGPALYLVDTSAAGVTTTPATPLDLTRRIGTLDLSAVAAQRVGGDAARVLRRALTVAAGTLASEQTGLAQLCLDSTVEYALTRYQFGRQIGSFQAVKHRLADLWSGVSTARAAARGAADALTGSGEETELAVAVAQAYCSDLVVLAAEEALQLHGGIGMTWEHPVHLYLGRAKSSQLAFGIAERHRARIAELVGLES</sequence>
<dbReference type="RefSeq" id="WP_009949473.1">
    <property type="nucleotide sequence ID" value="NZ_BAAAGS010000056.1"/>
</dbReference>
<evidence type="ECO:0000313" key="9">
    <source>
        <dbReference type="Proteomes" id="UP001500729"/>
    </source>
</evidence>
<keyword evidence="4" id="KW-0274">FAD</keyword>
<evidence type="ECO:0000259" key="6">
    <source>
        <dbReference type="Pfam" id="PF00441"/>
    </source>
</evidence>
<organism evidence="8 9">
    <name type="scientific">Saccharopolyspora erythraea</name>
    <name type="common">Streptomyces erythraeus</name>
    <dbReference type="NCBI Taxonomy" id="1836"/>
    <lineage>
        <taxon>Bacteria</taxon>
        <taxon>Bacillati</taxon>
        <taxon>Actinomycetota</taxon>
        <taxon>Actinomycetes</taxon>
        <taxon>Pseudonocardiales</taxon>
        <taxon>Pseudonocardiaceae</taxon>
        <taxon>Saccharopolyspora</taxon>
    </lineage>
</organism>
<dbReference type="InterPro" id="IPR013786">
    <property type="entry name" value="AcylCoA_DH/ox_N"/>
</dbReference>
<protein>
    <submittedName>
        <fullName evidence="8">Acyl-CoA dehydrogenase family protein</fullName>
    </submittedName>
</protein>
<evidence type="ECO:0000256" key="1">
    <source>
        <dbReference type="ARBA" id="ARBA00001974"/>
    </source>
</evidence>
<gene>
    <name evidence="8" type="ORF">GCM10009533_58110</name>
</gene>
<dbReference type="PANTHER" id="PTHR43884:SF20">
    <property type="entry name" value="ACYL-COA DEHYDROGENASE FADE28"/>
    <property type="match status" value="1"/>
</dbReference>
<comment type="caution">
    <text evidence="8">The sequence shown here is derived from an EMBL/GenBank/DDBJ whole genome shotgun (WGS) entry which is preliminary data.</text>
</comment>
<dbReference type="InterPro" id="IPR046373">
    <property type="entry name" value="Acyl-CoA_Oxase/DH_mid-dom_sf"/>
</dbReference>
<dbReference type="Gene3D" id="2.40.110.10">
    <property type="entry name" value="Butyryl-CoA Dehydrogenase, subunit A, domain 2"/>
    <property type="match status" value="1"/>
</dbReference>
<keyword evidence="5" id="KW-0560">Oxidoreductase</keyword>
<proteinExistence type="inferred from homology"/>